<dbReference type="Gene3D" id="1.10.1370.10">
    <property type="entry name" value="Neurolysin, domain 3"/>
    <property type="match status" value="2"/>
</dbReference>
<protein>
    <submittedName>
        <fullName evidence="9">Peptidase M3 family protein</fullName>
    </submittedName>
</protein>
<evidence type="ECO:0000256" key="6">
    <source>
        <dbReference type="ARBA" id="ARBA00023049"/>
    </source>
</evidence>
<dbReference type="Pfam" id="PF01432">
    <property type="entry name" value="Peptidase_M3"/>
    <property type="match status" value="1"/>
</dbReference>
<dbReference type="Gene3D" id="1.20.1050.40">
    <property type="entry name" value="Endopeptidase. Chain P, domain 1"/>
    <property type="match status" value="1"/>
</dbReference>
<dbReference type="GO" id="GO:0006508">
    <property type="term" value="P:proteolysis"/>
    <property type="evidence" value="ECO:0007669"/>
    <property type="project" value="UniProtKB-KW"/>
</dbReference>
<name>A0A014QQ56_9HYPO</name>
<keyword evidence="4 7" id="KW-0378">Hydrolase</keyword>
<dbReference type="InterPro" id="IPR024077">
    <property type="entry name" value="Neurolysin/TOP_dom2"/>
</dbReference>
<reference evidence="9 10" key="1">
    <citation type="submission" date="2014-02" db="EMBL/GenBank/DDBJ databases">
        <title>The genome sequence of the entomopathogenic fungus Metarhizium robertsii ARSEF 2575.</title>
        <authorList>
            <person name="Giuliano Garisto Donzelli B."/>
            <person name="Roe B.A."/>
            <person name="Macmil S.L."/>
            <person name="Krasnoff S.B."/>
            <person name="Gibson D.M."/>
        </authorList>
    </citation>
    <scope>NUCLEOTIDE SEQUENCE [LARGE SCALE GENOMIC DNA]</scope>
    <source>
        <strain evidence="9 10">ARSEF 2575</strain>
    </source>
</reference>
<sequence>MSQHLPLLPNLADITNIAQRHVAEHRIVIDTIMSEVTIVTACFSNVMAPIAELENKQSGEKATIAALRFAAMEKAMQHAVEEAEKIWLDYNAEVDKNTTLFNLLWAVKSKNEQLNHESQRLLDRFLMRYTDCGHGSLDNDGIQEWHSTNQEIEALCTQFNQNVREFDGNSCGVFFTDDELEGIPQYELEDYQIGLDGRRRIPLRWGLYVSVLRFARNSETRKRFQLAWGQRLPENIHLFKRIALLRHKNARLRGYKSHAASRLPYRMAVSTEWVDSLLEELSVVMIAEGKKRFELIERTKIRNTATNDITESNNMGSWDVAYYNRILNEEYASVNQEKIMEYFPFHHTFNTLLELFATYLQLRFEKLPAEQLDGHIWCPDVEVWRLWDERPETKGMPIGYLYADLLGRPHKYKGNQAVNLQPAIHFGSLDCKVKSSNPLLRVELGHCMHDLLAKTRYAKFHGYEVCVEFGEAIATMLENWCWMKDVLKDICYHFTALDLKYEEAWVKENPNVPIPPAEIPDELLEGLMETRRDSRLDRCLSQLCDAKFDLAVHNPSTDKALAELDEVKLFVDLYERFYFTRRPEPCYLHATFSHLVSGASVFAQNIFEKVFAKDYQCKTSWNRFRTELLEHGGSRDERKRYQSGCYETPIEKVPKTMSDLIFSPEGGVASTAVLSGLRMASNSG</sequence>
<comment type="caution">
    <text evidence="9">The sequence shown here is derived from an EMBL/GenBank/DDBJ whole genome shotgun (WGS) entry which is preliminary data.</text>
</comment>
<dbReference type="InterPro" id="IPR001567">
    <property type="entry name" value="Pept_M3A_M3B_dom"/>
</dbReference>
<dbReference type="GO" id="GO:0004222">
    <property type="term" value="F:metalloendopeptidase activity"/>
    <property type="evidence" value="ECO:0007669"/>
    <property type="project" value="InterPro"/>
</dbReference>
<evidence type="ECO:0000256" key="2">
    <source>
        <dbReference type="ARBA" id="ARBA00022670"/>
    </source>
</evidence>
<dbReference type="EMBL" id="JELW01000155">
    <property type="protein sequence ID" value="EXU94776.1"/>
    <property type="molecule type" value="Genomic_DNA"/>
</dbReference>
<keyword evidence="2 7" id="KW-0645">Protease</keyword>
<evidence type="ECO:0000313" key="10">
    <source>
        <dbReference type="Proteomes" id="UP000030151"/>
    </source>
</evidence>
<evidence type="ECO:0000313" key="9">
    <source>
        <dbReference type="EMBL" id="EXU94776.1"/>
    </source>
</evidence>
<dbReference type="GO" id="GO:0046872">
    <property type="term" value="F:metal ion binding"/>
    <property type="evidence" value="ECO:0007669"/>
    <property type="project" value="UniProtKB-UniRule"/>
</dbReference>
<keyword evidence="5 7" id="KW-0862">Zinc</keyword>
<feature type="domain" description="Peptidase M3A/M3B catalytic" evidence="8">
    <location>
        <begin position="215"/>
        <end position="641"/>
    </location>
</feature>
<dbReference type="Gene3D" id="3.40.390.10">
    <property type="entry name" value="Collagenase (Catalytic Domain)"/>
    <property type="match status" value="2"/>
</dbReference>
<accession>A0A014QQ56</accession>
<dbReference type="InterPro" id="IPR024080">
    <property type="entry name" value="Neurolysin/TOP_N"/>
</dbReference>
<organism evidence="9 10">
    <name type="scientific">Metarhizium robertsii</name>
    <dbReference type="NCBI Taxonomy" id="568076"/>
    <lineage>
        <taxon>Eukaryota</taxon>
        <taxon>Fungi</taxon>
        <taxon>Dikarya</taxon>
        <taxon>Ascomycota</taxon>
        <taxon>Pezizomycotina</taxon>
        <taxon>Sordariomycetes</taxon>
        <taxon>Hypocreomycetidae</taxon>
        <taxon>Hypocreales</taxon>
        <taxon>Clavicipitaceae</taxon>
        <taxon>Metarhizium</taxon>
    </lineage>
</organism>
<keyword evidence="3 7" id="KW-0479">Metal-binding</keyword>
<evidence type="ECO:0000259" key="8">
    <source>
        <dbReference type="Pfam" id="PF01432"/>
    </source>
</evidence>
<comment type="cofactor">
    <cofactor evidence="7">
        <name>Zn(2+)</name>
        <dbReference type="ChEBI" id="CHEBI:29105"/>
    </cofactor>
    <text evidence="7">Binds 1 zinc ion.</text>
</comment>
<dbReference type="InterPro" id="IPR045090">
    <property type="entry name" value="Pept_M3A_M3B"/>
</dbReference>
<comment type="similarity">
    <text evidence="1 7">Belongs to the peptidase M3 family.</text>
</comment>
<dbReference type="AlphaFoldDB" id="A0A014QQ56"/>
<keyword evidence="6 7" id="KW-0482">Metalloprotease</keyword>
<dbReference type="SUPFAM" id="SSF55486">
    <property type="entry name" value="Metalloproteases ('zincins'), catalytic domain"/>
    <property type="match status" value="1"/>
</dbReference>
<dbReference type="InterPro" id="IPR024079">
    <property type="entry name" value="MetalloPept_cat_dom_sf"/>
</dbReference>
<dbReference type="GO" id="GO:0006518">
    <property type="term" value="P:peptide metabolic process"/>
    <property type="evidence" value="ECO:0007669"/>
    <property type="project" value="TreeGrafter"/>
</dbReference>
<evidence type="ECO:0000256" key="7">
    <source>
        <dbReference type="RuleBase" id="RU003435"/>
    </source>
</evidence>
<dbReference type="eggNOG" id="KOG2089">
    <property type="taxonomic scope" value="Eukaryota"/>
</dbReference>
<dbReference type="PANTHER" id="PTHR11804">
    <property type="entry name" value="PROTEASE M3 THIMET OLIGOPEPTIDASE-RELATED"/>
    <property type="match status" value="1"/>
</dbReference>
<dbReference type="Proteomes" id="UP000030151">
    <property type="component" value="Unassembled WGS sequence"/>
</dbReference>
<evidence type="ECO:0000256" key="3">
    <source>
        <dbReference type="ARBA" id="ARBA00022723"/>
    </source>
</evidence>
<proteinExistence type="inferred from homology"/>
<gene>
    <name evidence="9" type="ORF">X797_012148</name>
</gene>
<evidence type="ECO:0000256" key="4">
    <source>
        <dbReference type="ARBA" id="ARBA00022801"/>
    </source>
</evidence>
<dbReference type="PANTHER" id="PTHR11804:SF84">
    <property type="entry name" value="SACCHAROLYSIN"/>
    <property type="match status" value="1"/>
</dbReference>
<evidence type="ECO:0000256" key="5">
    <source>
        <dbReference type="ARBA" id="ARBA00022833"/>
    </source>
</evidence>
<evidence type="ECO:0000256" key="1">
    <source>
        <dbReference type="ARBA" id="ARBA00006040"/>
    </source>
</evidence>
<dbReference type="HOGENOM" id="CLU_001805_1_1_1"/>